<evidence type="ECO:0000259" key="1">
    <source>
        <dbReference type="Pfam" id="PF01738"/>
    </source>
</evidence>
<dbReference type="InterPro" id="IPR002925">
    <property type="entry name" value="Dienelactn_hydro"/>
</dbReference>
<evidence type="ECO:0000313" key="3">
    <source>
        <dbReference type="Proteomes" id="UP000249789"/>
    </source>
</evidence>
<reference evidence="2 3" key="1">
    <citation type="submission" date="2018-02" db="EMBL/GenBank/DDBJ databases">
        <title>The genomes of Aspergillus section Nigri reveals drivers in fungal speciation.</title>
        <authorList>
            <consortium name="DOE Joint Genome Institute"/>
            <person name="Vesth T.C."/>
            <person name="Nybo J."/>
            <person name="Theobald S."/>
            <person name="Brandl J."/>
            <person name="Frisvad J.C."/>
            <person name="Nielsen K.F."/>
            <person name="Lyhne E.K."/>
            <person name="Kogle M.E."/>
            <person name="Kuo A."/>
            <person name="Riley R."/>
            <person name="Clum A."/>
            <person name="Nolan M."/>
            <person name="Lipzen A."/>
            <person name="Salamov A."/>
            <person name="Henrissat B."/>
            <person name="Wiebenga A."/>
            <person name="De vries R.P."/>
            <person name="Grigoriev I.V."/>
            <person name="Mortensen U.H."/>
            <person name="Andersen M.R."/>
            <person name="Baker S.E."/>
        </authorList>
    </citation>
    <scope>NUCLEOTIDE SEQUENCE [LARGE SCALE GENOMIC DNA]</scope>
    <source>
        <strain evidence="2 3">CBS 313.89</strain>
    </source>
</reference>
<dbReference type="AlphaFoldDB" id="A0A8G1VVU3"/>
<dbReference type="VEuPathDB" id="FungiDB:BO72DRAFT_435230"/>
<feature type="domain" description="Dienelactone hydrolase" evidence="1">
    <location>
        <begin position="32"/>
        <end position="243"/>
    </location>
</feature>
<keyword evidence="3" id="KW-1185">Reference proteome</keyword>
<dbReference type="PANTHER" id="PTHR17630:SF44">
    <property type="entry name" value="PROTEIN AIM2"/>
    <property type="match status" value="1"/>
</dbReference>
<sequence length="245" mass="27365">MTSLPPSQCCIGGSLHDGETKGELTKFGDIPVYVSYPPDKSTHHAILFLSDIFGLALVNSKLIADLFAANGYFVVMPDLFQGDPVPVDHSPSFQVMDWLQGHLPPQTDPIVTATLREMRERLGCQRIGGVGYCYGGKYVVRYLHPGQLDVGFVAHPTFIEPDELEAIEGPLSISASARDNLFPPEKRHESEKILAKLDVPYQINIFSDVEHGFAVRCDLNKTRHRFAKEQSFSQGVTWFNQYLKK</sequence>
<dbReference type="Proteomes" id="UP000249789">
    <property type="component" value="Unassembled WGS sequence"/>
</dbReference>
<dbReference type="RefSeq" id="XP_040798487.1">
    <property type="nucleotide sequence ID" value="XM_040943277.1"/>
</dbReference>
<dbReference type="GeneID" id="63860610"/>
<dbReference type="SUPFAM" id="SSF53474">
    <property type="entry name" value="alpha/beta-Hydrolases"/>
    <property type="match status" value="1"/>
</dbReference>
<evidence type="ECO:0000313" key="2">
    <source>
        <dbReference type="EMBL" id="RAK74477.1"/>
    </source>
</evidence>
<organism evidence="2 3">
    <name type="scientific">Aspergillus fijiensis CBS 313.89</name>
    <dbReference type="NCBI Taxonomy" id="1448319"/>
    <lineage>
        <taxon>Eukaryota</taxon>
        <taxon>Fungi</taxon>
        <taxon>Dikarya</taxon>
        <taxon>Ascomycota</taxon>
        <taxon>Pezizomycotina</taxon>
        <taxon>Eurotiomycetes</taxon>
        <taxon>Eurotiomycetidae</taxon>
        <taxon>Eurotiales</taxon>
        <taxon>Aspergillaceae</taxon>
        <taxon>Aspergillus</taxon>
    </lineage>
</organism>
<dbReference type="Gene3D" id="3.40.50.1820">
    <property type="entry name" value="alpha/beta hydrolase"/>
    <property type="match status" value="1"/>
</dbReference>
<accession>A0A8G1VVU3</accession>
<dbReference type="Pfam" id="PF01738">
    <property type="entry name" value="DLH"/>
    <property type="match status" value="1"/>
</dbReference>
<dbReference type="EMBL" id="KZ824668">
    <property type="protein sequence ID" value="RAK74477.1"/>
    <property type="molecule type" value="Genomic_DNA"/>
</dbReference>
<dbReference type="PANTHER" id="PTHR17630">
    <property type="entry name" value="DIENELACTONE HYDROLASE"/>
    <property type="match status" value="1"/>
</dbReference>
<gene>
    <name evidence="2" type="ORF">BO72DRAFT_435230</name>
</gene>
<name>A0A8G1VVU3_9EURO</name>
<dbReference type="OrthoDB" id="17560at2759"/>
<proteinExistence type="predicted"/>
<keyword evidence="2" id="KW-0378">Hydrolase</keyword>
<protein>
    <submittedName>
        <fullName evidence="2">Dienelactone hydrolase family protein</fullName>
    </submittedName>
</protein>
<dbReference type="GO" id="GO:0016787">
    <property type="term" value="F:hydrolase activity"/>
    <property type="evidence" value="ECO:0007669"/>
    <property type="project" value="UniProtKB-KW"/>
</dbReference>
<dbReference type="InterPro" id="IPR029058">
    <property type="entry name" value="AB_hydrolase_fold"/>
</dbReference>